<name>A0A6S6SXG4_9BACT</name>
<sequence length="239" mass="28314">MSHLFYEGTVYHKRFIPKKHDFTYPFFLLDINVEQLSSLKNRFFSFKTKDHFGSSKDFKENAKELIKKFDFPTPSSMRFLTLPRMFNYVFNPISILVLFNTNQKPTHMLVEVHNYNGGRIVYPVVLETRNGTQYKGSVEKDMYVSPFLKRDGRYDFVLDYTHEHLNISITLYEEEQKTLIASLQSKALAYTSKNSSALFFRHLFLTFRVVTRTLWQSLKLYAKGLKFNSVSAQDQIRRY</sequence>
<organism evidence="1">
    <name type="scientific">uncultured Sulfurovum sp</name>
    <dbReference type="NCBI Taxonomy" id="269237"/>
    <lineage>
        <taxon>Bacteria</taxon>
        <taxon>Pseudomonadati</taxon>
        <taxon>Campylobacterota</taxon>
        <taxon>Epsilonproteobacteria</taxon>
        <taxon>Campylobacterales</taxon>
        <taxon>Sulfurovaceae</taxon>
        <taxon>Sulfurovum</taxon>
        <taxon>environmental samples</taxon>
    </lineage>
</organism>
<gene>
    <name evidence="1" type="ORF">HELGO_WM46007</name>
</gene>
<evidence type="ECO:0000313" key="1">
    <source>
        <dbReference type="EMBL" id="CAA6815370.1"/>
    </source>
</evidence>
<reference evidence="1" key="1">
    <citation type="submission" date="2020-01" db="EMBL/GenBank/DDBJ databases">
        <authorList>
            <person name="Meier V. D."/>
            <person name="Meier V D."/>
        </authorList>
    </citation>
    <scope>NUCLEOTIDE SEQUENCE</scope>
    <source>
        <strain evidence="1">HLG_WM_MAG_03</strain>
    </source>
</reference>
<accession>A0A6S6SXG4</accession>
<dbReference type="PANTHER" id="PTHR33973:SF4">
    <property type="entry name" value="OS07G0153300 PROTEIN"/>
    <property type="match status" value="1"/>
</dbReference>
<dbReference type="InterPro" id="IPR010775">
    <property type="entry name" value="DUF1365"/>
</dbReference>
<dbReference type="PANTHER" id="PTHR33973">
    <property type="entry name" value="OS07G0153300 PROTEIN"/>
    <property type="match status" value="1"/>
</dbReference>
<dbReference type="Pfam" id="PF07103">
    <property type="entry name" value="DUF1365"/>
    <property type="match status" value="1"/>
</dbReference>
<dbReference type="EMBL" id="CACVAR010000250">
    <property type="protein sequence ID" value="CAA6815370.1"/>
    <property type="molecule type" value="Genomic_DNA"/>
</dbReference>
<dbReference type="AlphaFoldDB" id="A0A6S6SXG4"/>
<protein>
    <submittedName>
        <fullName evidence="1">DUF1365 domain-containing protein</fullName>
    </submittedName>
</protein>
<proteinExistence type="predicted"/>